<dbReference type="AlphaFoldDB" id="A0A1Y2J5D6"/>
<feature type="signal peptide" evidence="2">
    <location>
        <begin position="1"/>
        <end position="23"/>
    </location>
</feature>
<feature type="chain" id="PRO_5011009598" description="Secreted protein" evidence="2">
    <location>
        <begin position="24"/>
        <end position="107"/>
    </location>
</feature>
<feature type="region of interest" description="Disordered" evidence="1">
    <location>
        <begin position="83"/>
        <end position="107"/>
    </location>
</feature>
<evidence type="ECO:0000256" key="1">
    <source>
        <dbReference type="SAM" id="MobiDB-lite"/>
    </source>
</evidence>
<dbReference type="Proteomes" id="UP000193067">
    <property type="component" value="Unassembled WGS sequence"/>
</dbReference>
<gene>
    <name evidence="3" type="ORF">PYCCODRAFT_378575</name>
</gene>
<accession>A0A1Y2J5D6</accession>
<evidence type="ECO:0008006" key="5">
    <source>
        <dbReference type="Google" id="ProtNLM"/>
    </source>
</evidence>
<feature type="compositionally biased region" description="Basic and acidic residues" evidence="1">
    <location>
        <begin position="97"/>
        <end position="107"/>
    </location>
</feature>
<evidence type="ECO:0000313" key="3">
    <source>
        <dbReference type="EMBL" id="OSD08024.1"/>
    </source>
</evidence>
<keyword evidence="2" id="KW-0732">Signal</keyword>
<evidence type="ECO:0000313" key="4">
    <source>
        <dbReference type="Proteomes" id="UP000193067"/>
    </source>
</evidence>
<sequence>MYFVPRLLYSRLLVATLFPLAFGHAERGRCVSGKSSCLDLPAILFTNYPRCEWCRERVPSTTSVASSTWYTIAPPLHWPRVDAVSPAGPREPMANVDGRRDPRRERD</sequence>
<reference evidence="3 4" key="1">
    <citation type="journal article" date="2015" name="Biotechnol. Biofuels">
        <title>Enhanced degradation of softwood versus hardwood by the white-rot fungus Pycnoporus coccineus.</title>
        <authorList>
            <person name="Couturier M."/>
            <person name="Navarro D."/>
            <person name="Chevret D."/>
            <person name="Henrissat B."/>
            <person name="Piumi F."/>
            <person name="Ruiz-Duenas F.J."/>
            <person name="Martinez A.T."/>
            <person name="Grigoriev I.V."/>
            <person name="Riley R."/>
            <person name="Lipzen A."/>
            <person name="Berrin J.G."/>
            <person name="Master E.R."/>
            <person name="Rosso M.N."/>
        </authorList>
    </citation>
    <scope>NUCLEOTIDE SEQUENCE [LARGE SCALE GENOMIC DNA]</scope>
    <source>
        <strain evidence="3 4">BRFM310</strain>
    </source>
</reference>
<protein>
    <recommendedName>
        <fullName evidence="5">Secreted protein</fullName>
    </recommendedName>
</protein>
<proteinExistence type="predicted"/>
<organism evidence="3 4">
    <name type="scientific">Trametes coccinea (strain BRFM310)</name>
    <name type="common">Pycnoporus coccineus</name>
    <dbReference type="NCBI Taxonomy" id="1353009"/>
    <lineage>
        <taxon>Eukaryota</taxon>
        <taxon>Fungi</taxon>
        <taxon>Dikarya</taxon>
        <taxon>Basidiomycota</taxon>
        <taxon>Agaricomycotina</taxon>
        <taxon>Agaricomycetes</taxon>
        <taxon>Polyporales</taxon>
        <taxon>Polyporaceae</taxon>
        <taxon>Trametes</taxon>
    </lineage>
</organism>
<dbReference type="EMBL" id="KZ084087">
    <property type="protein sequence ID" value="OSD08024.1"/>
    <property type="molecule type" value="Genomic_DNA"/>
</dbReference>
<keyword evidence="4" id="KW-1185">Reference proteome</keyword>
<name>A0A1Y2J5D6_TRAC3</name>
<evidence type="ECO:0000256" key="2">
    <source>
        <dbReference type="SAM" id="SignalP"/>
    </source>
</evidence>